<dbReference type="EMBL" id="JACETU010000006">
    <property type="protein sequence ID" value="KAF7426709.1"/>
    <property type="molecule type" value="Genomic_DNA"/>
</dbReference>
<accession>A0A8H6ZSI4</accession>
<gene>
    <name evidence="2" type="ORF">PC9H_009078</name>
</gene>
<dbReference type="OrthoDB" id="10268090at2759"/>
<dbReference type="VEuPathDB" id="FungiDB:PC9H_009078"/>
<dbReference type="Gene3D" id="3.40.50.720">
    <property type="entry name" value="NAD(P)-binding Rossmann-like Domain"/>
    <property type="match status" value="1"/>
</dbReference>
<name>A0A8H6ZSI4_PLEOS</name>
<keyword evidence="3" id="KW-1185">Reference proteome</keyword>
<dbReference type="Proteomes" id="UP000623687">
    <property type="component" value="Unassembled WGS sequence"/>
</dbReference>
<protein>
    <submittedName>
        <fullName evidence="2">Uncharacterized protein</fullName>
    </submittedName>
</protein>
<reference evidence="2" key="1">
    <citation type="submission" date="2019-07" db="EMBL/GenBank/DDBJ databases">
        <authorList>
            <person name="Palmer J.M."/>
        </authorList>
    </citation>
    <scope>NUCLEOTIDE SEQUENCE</scope>
    <source>
        <strain evidence="2">PC9</strain>
    </source>
</reference>
<feature type="region of interest" description="Disordered" evidence="1">
    <location>
        <begin position="1"/>
        <end position="46"/>
    </location>
</feature>
<dbReference type="AlphaFoldDB" id="A0A8H6ZSI4"/>
<dbReference type="RefSeq" id="XP_036630013.1">
    <property type="nucleotide sequence ID" value="XM_036778585.1"/>
</dbReference>
<evidence type="ECO:0000256" key="1">
    <source>
        <dbReference type="SAM" id="MobiDB-lite"/>
    </source>
</evidence>
<organism evidence="2 3">
    <name type="scientific">Pleurotus ostreatus</name>
    <name type="common">Oyster mushroom</name>
    <name type="synonym">White-rot fungus</name>
    <dbReference type="NCBI Taxonomy" id="5322"/>
    <lineage>
        <taxon>Eukaryota</taxon>
        <taxon>Fungi</taxon>
        <taxon>Dikarya</taxon>
        <taxon>Basidiomycota</taxon>
        <taxon>Agaricomycotina</taxon>
        <taxon>Agaricomycetes</taxon>
        <taxon>Agaricomycetidae</taxon>
        <taxon>Agaricales</taxon>
        <taxon>Pleurotineae</taxon>
        <taxon>Pleurotaceae</taxon>
        <taxon>Pleurotus</taxon>
    </lineage>
</organism>
<evidence type="ECO:0000313" key="2">
    <source>
        <dbReference type="EMBL" id="KAF7426709.1"/>
    </source>
</evidence>
<dbReference type="GeneID" id="59378896"/>
<evidence type="ECO:0000313" key="3">
    <source>
        <dbReference type="Proteomes" id="UP000623687"/>
    </source>
</evidence>
<proteinExistence type="predicted"/>
<feature type="compositionally biased region" description="Low complexity" evidence="1">
    <location>
        <begin position="23"/>
        <end position="46"/>
    </location>
</feature>
<comment type="caution">
    <text evidence="2">The sequence shown here is derived from an EMBL/GenBank/DDBJ whole genome shotgun (WGS) entry which is preliminary data.</text>
</comment>
<sequence length="345" mass="37579">MGRRDSCQRRLAPSSTPHELRSHPAAPSRRAANAHANDNANTDVNTNINALVPGRRVRSCRACTGTAGAWAWVWTVDVGRGHGFGMEPAPADTRNTGDSARHYLELKARLDRGGWRTTNEIDRVDECESGNKYGGPVLDLGTPVVRACVRHGVHYVDLTGEPPWLRHGFHSVRLFDIPLLQASWIVHGWEMLFSTSASNLRGRVTNVTTAVPAFANSPSASASTSTNNGNIASGRELTVVKSQLIGQGCPGYLLTSSTYLMLCFSSPRMIDLGLDPFILIVIISEPVLSILLARDHLPALAQRRGVLTPVAAFGNVLVERLERTGRFEFRSEVLGAEGGEDRKRK</sequence>